<accession>A0A7J9I3B7</accession>
<comment type="caution">
    <text evidence="1">The sequence shown here is derived from an EMBL/GenBank/DDBJ whole genome shotgun (WGS) entry which is preliminary data.</text>
</comment>
<sequence>MKARRKEKMRRTMEVSR</sequence>
<dbReference type="EMBL" id="JABFAD010000013">
    <property type="protein sequence ID" value="MBA0816333.1"/>
    <property type="molecule type" value="Genomic_DNA"/>
</dbReference>
<proteinExistence type="predicted"/>
<gene>
    <name evidence="1" type="ORF">Gohar_001010</name>
</gene>
<dbReference type="AlphaFoldDB" id="A0A7J9I3B7"/>
<keyword evidence="2" id="KW-1185">Reference proteome</keyword>
<name>A0A7J9I3B7_9ROSI</name>
<organism evidence="1 2">
    <name type="scientific">Gossypium harknessii</name>
    <dbReference type="NCBI Taxonomy" id="34285"/>
    <lineage>
        <taxon>Eukaryota</taxon>
        <taxon>Viridiplantae</taxon>
        <taxon>Streptophyta</taxon>
        <taxon>Embryophyta</taxon>
        <taxon>Tracheophyta</taxon>
        <taxon>Spermatophyta</taxon>
        <taxon>Magnoliopsida</taxon>
        <taxon>eudicotyledons</taxon>
        <taxon>Gunneridae</taxon>
        <taxon>Pentapetalae</taxon>
        <taxon>rosids</taxon>
        <taxon>malvids</taxon>
        <taxon>Malvales</taxon>
        <taxon>Malvaceae</taxon>
        <taxon>Malvoideae</taxon>
        <taxon>Gossypium</taxon>
    </lineage>
</organism>
<evidence type="ECO:0000313" key="2">
    <source>
        <dbReference type="Proteomes" id="UP000593560"/>
    </source>
</evidence>
<reference evidence="1 2" key="1">
    <citation type="journal article" date="2019" name="Genome Biol. Evol.">
        <title>Insights into the evolution of the New World diploid cottons (Gossypium, subgenus Houzingenia) based on genome sequencing.</title>
        <authorList>
            <person name="Grover C.E."/>
            <person name="Arick M.A. 2nd"/>
            <person name="Thrash A."/>
            <person name="Conover J.L."/>
            <person name="Sanders W.S."/>
            <person name="Peterson D.G."/>
            <person name="Frelichowski J.E."/>
            <person name="Scheffler J.A."/>
            <person name="Scheffler B.E."/>
            <person name="Wendel J.F."/>
        </authorList>
    </citation>
    <scope>NUCLEOTIDE SEQUENCE [LARGE SCALE GENOMIC DNA]</scope>
    <source>
        <strain evidence="1">0</strain>
        <tissue evidence="1">Leaf</tissue>
    </source>
</reference>
<evidence type="ECO:0000313" key="1">
    <source>
        <dbReference type="EMBL" id="MBA0816333.1"/>
    </source>
</evidence>
<dbReference type="Proteomes" id="UP000593560">
    <property type="component" value="Unassembled WGS sequence"/>
</dbReference>
<protein>
    <submittedName>
        <fullName evidence="1">Uncharacterized protein</fullName>
    </submittedName>
</protein>